<dbReference type="PRINTS" id="PR00193">
    <property type="entry name" value="MYOSINHEAVY"/>
</dbReference>
<dbReference type="GO" id="GO:0006897">
    <property type="term" value="P:endocytosis"/>
    <property type="evidence" value="ECO:0007669"/>
    <property type="project" value="TreeGrafter"/>
</dbReference>
<dbReference type="GO" id="GO:0005886">
    <property type="term" value="C:plasma membrane"/>
    <property type="evidence" value="ECO:0007669"/>
    <property type="project" value="TreeGrafter"/>
</dbReference>
<dbReference type="FunFam" id="1.20.58.530:FF:000004">
    <property type="entry name" value="Unconventional myosin ID"/>
    <property type="match status" value="1"/>
</dbReference>
<dbReference type="SMART" id="SM00242">
    <property type="entry name" value="MYSc"/>
    <property type="match status" value="1"/>
</dbReference>
<dbReference type="FunFam" id="1.10.10.820:FF:000001">
    <property type="entry name" value="Myosin heavy chain"/>
    <property type="match status" value="1"/>
</dbReference>
<dbReference type="GO" id="GO:0005902">
    <property type="term" value="C:microvillus"/>
    <property type="evidence" value="ECO:0007669"/>
    <property type="project" value="TreeGrafter"/>
</dbReference>
<evidence type="ECO:0000313" key="10">
    <source>
        <dbReference type="Proteomes" id="UP000095287"/>
    </source>
</evidence>
<evidence type="ECO:0000256" key="3">
    <source>
        <dbReference type="ARBA" id="ARBA00022840"/>
    </source>
</evidence>
<dbReference type="GO" id="GO:0005737">
    <property type="term" value="C:cytoplasm"/>
    <property type="evidence" value="ECO:0007669"/>
    <property type="project" value="TreeGrafter"/>
</dbReference>
<dbReference type="Gene3D" id="3.40.850.10">
    <property type="entry name" value="Kinesin motor domain"/>
    <property type="match status" value="1"/>
</dbReference>
<dbReference type="AlphaFoldDB" id="A0A1I7YKF9"/>
<evidence type="ECO:0000256" key="2">
    <source>
        <dbReference type="ARBA" id="ARBA00022741"/>
    </source>
</evidence>
<dbReference type="Gene3D" id="1.20.120.720">
    <property type="entry name" value="Myosin VI head, motor domain, U50 subdomain"/>
    <property type="match status" value="1"/>
</dbReference>
<dbReference type="InterPro" id="IPR036961">
    <property type="entry name" value="Kinesin_motor_dom_sf"/>
</dbReference>
<dbReference type="GO" id="GO:0000146">
    <property type="term" value="F:microfilament motor activity"/>
    <property type="evidence" value="ECO:0007669"/>
    <property type="project" value="TreeGrafter"/>
</dbReference>
<dbReference type="InterPro" id="IPR027417">
    <property type="entry name" value="P-loop_NTPase"/>
</dbReference>
<dbReference type="GO" id="GO:0007015">
    <property type="term" value="P:actin filament organization"/>
    <property type="evidence" value="ECO:0007669"/>
    <property type="project" value="TreeGrafter"/>
</dbReference>
<keyword evidence="10" id="KW-1185">Reference proteome</keyword>
<dbReference type="Proteomes" id="UP000095287">
    <property type="component" value="Unplaced"/>
</dbReference>
<protein>
    <submittedName>
        <fullName evidence="11">Myosin motor domain-containing protein</fullName>
    </submittedName>
</protein>
<dbReference type="Gene3D" id="1.20.58.530">
    <property type="match status" value="1"/>
</dbReference>
<keyword evidence="4 7" id="KW-0518">Myosin</keyword>
<keyword evidence="6 7" id="KW-0009">Actin-binding</keyword>
<reference evidence="11" key="1">
    <citation type="submission" date="2016-11" db="UniProtKB">
        <authorList>
            <consortium name="WormBaseParasite"/>
        </authorList>
    </citation>
    <scope>IDENTIFICATION</scope>
</reference>
<dbReference type="PANTHER" id="PTHR13140:SF713">
    <property type="entry name" value="UNCONVENTIONAL MYOSIN ID"/>
    <property type="match status" value="1"/>
</dbReference>
<dbReference type="PROSITE" id="PS51757">
    <property type="entry name" value="TH1"/>
    <property type="match status" value="1"/>
</dbReference>
<proteinExistence type="inferred from homology"/>
<evidence type="ECO:0000313" key="11">
    <source>
        <dbReference type="WBParaSite" id="L893_g1733.t1"/>
    </source>
</evidence>
<feature type="binding site" evidence="7">
    <location>
        <begin position="190"/>
        <end position="197"/>
    </location>
    <ligand>
        <name>ATP</name>
        <dbReference type="ChEBI" id="CHEBI:30616"/>
    </ligand>
</feature>
<evidence type="ECO:0000256" key="4">
    <source>
        <dbReference type="ARBA" id="ARBA00023123"/>
    </source>
</evidence>
<dbReference type="WBParaSite" id="L893_g1733.t1">
    <property type="protein sequence ID" value="L893_g1733.t1"/>
    <property type="gene ID" value="L893_g1733"/>
</dbReference>
<dbReference type="GO" id="GO:0007368">
    <property type="term" value="P:determination of left/right symmetry"/>
    <property type="evidence" value="ECO:0007669"/>
    <property type="project" value="UniProtKB-ARBA"/>
</dbReference>
<evidence type="ECO:0000256" key="7">
    <source>
        <dbReference type="PROSITE-ProRule" id="PRU00782"/>
    </source>
</evidence>
<evidence type="ECO:0000256" key="1">
    <source>
        <dbReference type="ARBA" id="ARBA00008314"/>
    </source>
</evidence>
<dbReference type="InterPro" id="IPR001609">
    <property type="entry name" value="Myosin_head_motor_dom-like"/>
</dbReference>
<dbReference type="GO" id="GO:0005546">
    <property type="term" value="F:phosphatidylinositol-4,5-bisphosphate binding"/>
    <property type="evidence" value="ECO:0007669"/>
    <property type="project" value="UniProtKB-ARBA"/>
</dbReference>
<organism evidence="10 11">
    <name type="scientific">Steinernema glaseri</name>
    <dbReference type="NCBI Taxonomy" id="37863"/>
    <lineage>
        <taxon>Eukaryota</taxon>
        <taxon>Metazoa</taxon>
        <taxon>Ecdysozoa</taxon>
        <taxon>Nematoda</taxon>
        <taxon>Chromadorea</taxon>
        <taxon>Rhabditida</taxon>
        <taxon>Tylenchina</taxon>
        <taxon>Panagrolaimomorpha</taxon>
        <taxon>Strongyloidoidea</taxon>
        <taxon>Steinernematidae</taxon>
        <taxon>Steinernema</taxon>
    </lineage>
</organism>
<evidence type="ECO:0000259" key="8">
    <source>
        <dbReference type="PROSITE" id="PS51456"/>
    </source>
</evidence>
<evidence type="ECO:0000259" key="9">
    <source>
        <dbReference type="PROSITE" id="PS51757"/>
    </source>
</evidence>
<dbReference type="GO" id="GO:0030048">
    <property type="term" value="P:actin filament-based movement"/>
    <property type="evidence" value="ECO:0007669"/>
    <property type="project" value="TreeGrafter"/>
</dbReference>
<dbReference type="SUPFAM" id="SSF52540">
    <property type="entry name" value="P-loop containing nucleoside triphosphate hydrolases"/>
    <property type="match status" value="1"/>
</dbReference>
<dbReference type="PROSITE" id="PS51456">
    <property type="entry name" value="MYOSIN_MOTOR"/>
    <property type="match status" value="1"/>
</dbReference>
<feature type="domain" description="TH1" evidence="9">
    <location>
        <begin position="905"/>
        <end position="1100"/>
    </location>
</feature>
<comment type="similarity">
    <text evidence="1 7">Belongs to the TRAFAC class myosin-kinesin ATPase superfamily. Myosin family.</text>
</comment>
<dbReference type="PANTHER" id="PTHR13140">
    <property type="entry name" value="MYOSIN"/>
    <property type="match status" value="1"/>
</dbReference>
<dbReference type="GO" id="GO:0005524">
    <property type="term" value="F:ATP binding"/>
    <property type="evidence" value="ECO:0007669"/>
    <property type="project" value="UniProtKB-UniRule"/>
</dbReference>
<dbReference type="Pfam" id="PF00063">
    <property type="entry name" value="Myosin_head"/>
    <property type="match status" value="1"/>
</dbReference>
<dbReference type="InterPro" id="IPR036072">
    <property type="entry name" value="MYSc_Myo1"/>
</dbReference>
<accession>A0A1I7YKF9</accession>
<dbReference type="CDD" id="cd01378">
    <property type="entry name" value="MYSc_Myo1"/>
    <property type="match status" value="1"/>
</dbReference>
<keyword evidence="3 7" id="KW-0067">ATP-binding</keyword>
<dbReference type="PROSITE" id="PS50096">
    <property type="entry name" value="IQ"/>
    <property type="match status" value="1"/>
</dbReference>
<feature type="domain" description="Myosin motor" evidence="8">
    <location>
        <begin position="120"/>
        <end position="788"/>
    </location>
</feature>
<dbReference type="GO" id="GO:0051015">
    <property type="term" value="F:actin filament binding"/>
    <property type="evidence" value="ECO:0007669"/>
    <property type="project" value="TreeGrafter"/>
</dbReference>
<dbReference type="Pfam" id="PF06017">
    <property type="entry name" value="Myosin_TH1"/>
    <property type="match status" value="1"/>
</dbReference>
<sequence length="1100" mass="126033">MSPIEPFNRLLYPKKRIKLSAILHLEYLPLPICNFGSFAYRGGRAAAVVDRSPKPVADALSTRRAKRGRTRVFTRVTPGRRPTGKGGEMLSFGDVWKEFSKSDSPFLICLRIGFLPSTSRFSKSRIYTYIGEVLIAVNPYRNLPIYERDSVEKYKGRELYERPPHVFAIADAAYRAMKRYGRDTCIVISGESGAGKTETSKIIMRYLAAITNVRQQRDIERVKTVLIQTNSILEALGCAKTNRNDNSSRFGKYMHISFNFNGDPVGGRIENYLLEKSRVVGQQKGERNFHAFYQLLRGADDALLRKWHLPRDPRHYHYLCQSADRGVETCSIDDSRDYRDVQLAFRSIGSFSAEAVERVWEVLGAVLLLGNVSFRETEASSDGVEPEDAQTLGAAARLLHVAPKKLESALCSQVVAARGDIVARHHDRNGAIFGRDALAKAIYERLFNWVVKKINEAIAVDGNGHRTKDTVIGVLDIYGFEIFGTNSFEQLCINYCNEKLQQLFIDLVLKQEQEEYEREGIQWTKVAYFNNKVICDLVEHPRTGILSVLDEACYNVGAISDAVFLDEMDRKLAGAGHYTSRKLRTTEKSLRFQEDFRITHYAGDVTYSVRGFIDKNKDTLFQDLKRLLYSSESPLLKEMFPDGAKSIHEVNKRPPTAGTLFKNSMSELVKQLASKEPHYIRCVKPNENKSSREFDLERVEHQVRYLGLLENVRVRRAGFAYRMGYERFVQRYKLTCDETWPNPRFGSPRDNTKLILRRLGLLDDCEMGRSKVFMRSPQSLFALEEARQAKMNYVVVFLQKMVRAYRARQYYKQLKAVYAIMNRYRRYKLRSYIFNVIDTFQGVRQRKDLGKGLAWPKPPAVLNDFVAKLQRIHEMWRARIILDKMPEQLRQSFAQKVAAFEAFHSRRAEWGYQRFWIGDYLAHDSEHDSAEEAIAYRTSMATMHEKYPFERVLFSSYVQKFNRFNKSSYRVLVVTDRFVAKLEPKKFRPMKEPIQLSALSAISVSSASNGIVVFHVGENDFVGCLRNRPNEDRVGELVGTLSAHFQRNLNRDLRVSVSTTIACKLGSKPRSLHVQNQTSGGGLPLFKRAGGSEVELVYGA</sequence>
<keyword evidence="2 7" id="KW-0547">Nucleotide-binding</keyword>
<dbReference type="Gene3D" id="1.20.5.4820">
    <property type="match status" value="1"/>
</dbReference>
<name>A0A1I7YKF9_9BILA</name>
<dbReference type="Gene3D" id="1.10.10.820">
    <property type="match status" value="1"/>
</dbReference>
<keyword evidence="5 7" id="KW-0505">Motor protein</keyword>
<evidence type="ECO:0000256" key="5">
    <source>
        <dbReference type="ARBA" id="ARBA00023175"/>
    </source>
</evidence>
<dbReference type="InterPro" id="IPR010926">
    <property type="entry name" value="Myosin_TH1"/>
</dbReference>
<feature type="region of interest" description="Actin-binding" evidence="7">
    <location>
        <begin position="665"/>
        <end position="687"/>
    </location>
</feature>
<dbReference type="GO" id="GO:0016459">
    <property type="term" value="C:myosin complex"/>
    <property type="evidence" value="ECO:0007669"/>
    <property type="project" value="UniProtKB-KW"/>
</dbReference>
<evidence type="ECO:0000256" key="6">
    <source>
        <dbReference type="ARBA" id="ARBA00023203"/>
    </source>
</evidence>